<dbReference type="PROSITE" id="PS50929">
    <property type="entry name" value="ABC_TM1F"/>
    <property type="match status" value="2"/>
</dbReference>
<dbReference type="FunFam" id="3.40.50.300:FF:000973">
    <property type="entry name" value="Multidrug resistance-associated protein 4"/>
    <property type="match status" value="1"/>
</dbReference>
<keyword evidence="8 9" id="KW-0472">Membrane</keyword>
<evidence type="ECO:0000259" key="10">
    <source>
        <dbReference type="PROSITE" id="PS50893"/>
    </source>
</evidence>
<dbReference type="GO" id="GO:0016020">
    <property type="term" value="C:membrane"/>
    <property type="evidence" value="ECO:0007669"/>
    <property type="project" value="UniProtKB-SubCell"/>
</dbReference>
<dbReference type="Proteomes" id="UP001159042">
    <property type="component" value="Unassembled WGS sequence"/>
</dbReference>
<dbReference type="CDD" id="cd03244">
    <property type="entry name" value="ABCC_MRP_domain2"/>
    <property type="match status" value="1"/>
</dbReference>
<feature type="transmembrane region" description="Helical" evidence="9">
    <location>
        <begin position="839"/>
        <end position="857"/>
    </location>
</feature>
<keyword evidence="2" id="KW-0813">Transport</keyword>
<keyword evidence="4" id="KW-0677">Repeat</keyword>
<comment type="subcellular location">
    <subcellularLocation>
        <location evidence="1">Membrane</location>
        <topology evidence="1">Multi-pass membrane protein</topology>
    </subcellularLocation>
</comment>
<keyword evidence="7 9" id="KW-1133">Transmembrane helix</keyword>
<dbReference type="CDD" id="cd03250">
    <property type="entry name" value="ABCC_MRP_domain1"/>
    <property type="match status" value="1"/>
</dbReference>
<evidence type="ECO:0008006" key="14">
    <source>
        <dbReference type="Google" id="ProtNLM"/>
    </source>
</evidence>
<dbReference type="EMBL" id="JANEYG010000017">
    <property type="protein sequence ID" value="KAJ8919557.1"/>
    <property type="molecule type" value="Genomic_DNA"/>
</dbReference>
<feature type="domain" description="ABC transmembrane type-1" evidence="11">
    <location>
        <begin position="60"/>
        <end position="323"/>
    </location>
</feature>
<evidence type="ECO:0000313" key="13">
    <source>
        <dbReference type="Proteomes" id="UP001159042"/>
    </source>
</evidence>
<dbReference type="PANTHER" id="PTHR24223">
    <property type="entry name" value="ATP-BINDING CASSETTE SUB-FAMILY C"/>
    <property type="match status" value="1"/>
</dbReference>
<dbReference type="InterPro" id="IPR044726">
    <property type="entry name" value="ABCC_6TM_D2"/>
</dbReference>
<dbReference type="InterPro" id="IPR050173">
    <property type="entry name" value="ABC_transporter_C-like"/>
</dbReference>
<feature type="transmembrane region" description="Helical" evidence="9">
    <location>
        <begin position="809"/>
        <end position="833"/>
    </location>
</feature>
<dbReference type="InterPro" id="IPR003593">
    <property type="entry name" value="AAA+_ATPase"/>
</dbReference>
<keyword evidence="3 9" id="KW-0812">Transmembrane</keyword>
<feature type="domain" description="ABC transporter" evidence="10">
    <location>
        <begin position="370"/>
        <end position="591"/>
    </location>
</feature>
<sequence>METGQKYENPSPVLEANIFSKIFFWNWTAEIKTAGKKKIAPSLVKVIIKTFGVSYMKTGVLLILEVFVRVVITYILGEYIRFFQMSDETIETGWTLGVVLCILIFLATLLHHHYMSQCELLGLRIKIACCSLIYRKILKLSQTALSQTPSGEIVNLLNNDVRSIETAALYYHFIHSVPLLTIGLGYLTYRVIGISCLPGLLFIIFEGGVIQGYLSNVQSRLRSRLVQLSGNRLALMNDVVSGIQVIKMYAWENPFETLLTTARKLEIGDMLKLLYLRGLSIAMVVFTERLSLFIIITMYVLLGNRLTGHAVFSVAQIVNLVQAWVCYYMLMALQTHAEVRVSIKSLQRFLLLDEKPTIEKTGISKDNGSITLINAHAGWLPNSLTLTDVTINIKQGTLCCVLGKVGSGKSSFLHLLLKELPASSGKVEVIGKTSYASQEPWLFVATVRNNILFGQKYLQNKYQEIVKVCALTKDFRQFPHRDQTLVGERGVSLSGGQRARINLARAVYLDADIYLLDDPLSAVDTHVAKHLFEECVMKYLQNKTRVLVTHQLQFLKQADVVVVMENVRNPANDDVSEDSLSEIDRVLPEKEGTSEENTKGKPLKKTMSTLSHRSDAGNETKVEEDEETLCKDVTFRTYLKYFSSGTSIYLLVLTFAIFLIGQVFINLSDMWITIWTDYYEEQEMNTTTSSNDVYLLPETASGSNLKQVVNTSRVYYSTNTNEDRTIPSPQDFYYLYVYSGIILSCIVVSVTRVMLFFRVCTNSSIALHKRMLRSILEAPIRFFQTNPSGRILNRFSKDMRSVDELLSSSIVYTLQINLVIVGIVVVICIIIPWTLVVVLVMGVVTYCMLNVFLPSLVKISKLEANNRSPMFSHIFATVCGLSTIRSAEAEKMVATNFDSLQDLHTSSRYMSLTYHRTFVLYLEWLYDIFVSLVTLYFLVFNNENILSGDVGLVINQACILAMVIHFGITFATDVINAMVCVERIFQYTDIEKEGVSDAENRNKLMKRWPHSGKVVFNNVCLSYVPGDPPVLKNLNLTIRAGEKIGIVGRTGAGKSSLISCLFRLAPVDGTIAVDDIDTLSINLEVLRSHISIIPQEPVLFTGTLRYNLDPLGKTSDDTLWSVLEKVKLRGVVQNLDDEAKNGGSNFSAGQRQLICLARAIIRNNRILVMDEATANVDPNTDALIQQTIRENFGSCTVLTIAHRLNTIMDSDRVLVMSSGEVMEFGHAHELLQKPEGYFQKMVQETGRDAEENLRKIAKEDFEKKFFDVY</sequence>
<feature type="transmembrane region" description="Helical" evidence="9">
    <location>
        <begin position="308"/>
        <end position="330"/>
    </location>
</feature>
<keyword evidence="6" id="KW-0067">ATP-binding</keyword>
<evidence type="ECO:0000256" key="6">
    <source>
        <dbReference type="ARBA" id="ARBA00022840"/>
    </source>
</evidence>
<feature type="transmembrane region" description="Helical" evidence="9">
    <location>
        <begin position="59"/>
        <end position="80"/>
    </location>
</feature>
<dbReference type="PROSITE" id="PS00211">
    <property type="entry name" value="ABC_TRANSPORTER_1"/>
    <property type="match status" value="2"/>
</dbReference>
<reference evidence="12 13" key="1">
    <citation type="journal article" date="2023" name="Insect Mol. Biol.">
        <title>Genome sequencing provides insights into the evolution of gene families encoding plant cell wall-degrading enzymes in longhorned beetles.</title>
        <authorList>
            <person name="Shin N.R."/>
            <person name="Okamura Y."/>
            <person name="Kirsch R."/>
            <person name="Pauchet Y."/>
        </authorList>
    </citation>
    <scope>NUCLEOTIDE SEQUENCE [LARGE SCALE GENOMIC DNA]</scope>
    <source>
        <strain evidence="12">EAD_L_NR</strain>
    </source>
</reference>
<name>A0AAV8VZZ5_9CUCU</name>
<keyword evidence="5" id="KW-0547">Nucleotide-binding</keyword>
<dbReference type="CDD" id="cd18579">
    <property type="entry name" value="ABC_6TM_ABCC_D1"/>
    <property type="match status" value="1"/>
</dbReference>
<feature type="transmembrane region" description="Helical" evidence="9">
    <location>
        <begin position="646"/>
        <end position="665"/>
    </location>
</feature>
<feature type="domain" description="ABC transmembrane type-1" evidence="11">
    <location>
        <begin position="652"/>
        <end position="976"/>
    </location>
</feature>
<evidence type="ECO:0000256" key="8">
    <source>
        <dbReference type="ARBA" id="ARBA00023136"/>
    </source>
</evidence>
<protein>
    <recommendedName>
        <fullName evidence="14">Multidrug resistance-associated protein lethal(2)03659</fullName>
    </recommendedName>
</protein>
<dbReference type="AlphaFoldDB" id="A0AAV8VZZ5"/>
<dbReference type="InterPro" id="IPR011527">
    <property type="entry name" value="ABC1_TM_dom"/>
</dbReference>
<dbReference type="CDD" id="cd18580">
    <property type="entry name" value="ABC_6TM_ABCC_D2"/>
    <property type="match status" value="1"/>
</dbReference>
<dbReference type="Pfam" id="PF00005">
    <property type="entry name" value="ABC_tran"/>
    <property type="match status" value="2"/>
</dbReference>
<dbReference type="GO" id="GO:0140359">
    <property type="term" value="F:ABC-type transporter activity"/>
    <property type="evidence" value="ECO:0007669"/>
    <property type="project" value="InterPro"/>
</dbReference>
<dbReference type="InterPro" id="IPR036640">
    <property type="entry name" value="ABC1_TM_sf"/>
</dbReference>
<dbReference type="PROSITE" id="PS50893">
    <property type="entry name" value="ABC_TRANSPORTER_2"/>
    <property type="match status" value="2"/>
</dbReference>
<dbReference type="InterPro" id="IPR044746">
    <property type="entry name" value="ABCC_6TM_D1"/>
</dbReference>
<dbReference type="Gene3D" id="1.20.1560.10">
    <property type="entry name" value="ABC transporter type 1, transmembrane domain"/>
    <property type="match status" value="2"/>
</dbReference>
<gene>
    <name evidence="12" type="ORF">NQ315_002179</name>
</gene>
<feature type="transmembrane region" description="Helical" evidence="9">
    <location>
        <begin position="952"/>
        <end position="975"/>
    </location>
</feature>
<dbReference type="GO" id="GO:0016887">
    <property type="term" value="F:ATP hydrolysis activity"/>
    <property type="evidence" value="ECO:0007669"/>
    <property type="project" value="InterPro"/>
</dbReference>
<evidence type="ECO:0000256" key="9">
    <source>
        <dbReference type="SAM" id="Phobius"/>
    </source>
</evidence>
<organism evidence="12 13">
    <name type="scientific">Exocentrus adspersus</name>
    <dbReference type="NCBI Taxonomy" id="1586481"/>
    <lineage>
        <taxon>Eukaryota</taxon>
        <taxon>Metazoa</taxon>
        <taxon>Ecdysozoa</taxon>
        <taxon>Arthropoda</taxon>
        <taxon>Hexapoda</taxon>
        <taxon>Insecta</taxon>
        <taxon>Pterygota</taxon>
        <taxon>Neoptera</taxon>
        <taxon>Endopterygota</taxon>
        <taxon>Coleoptera</taxon>
        <taxon>Polyphaga</taxon>
        <taxon>Cucujiformia</taxon>
        <taxon>Chrysomeloidea</taxon>
        <taxon>Cerambycidae</taxon>
        <taxon>Lamiinae</taxon>
        <taxon>Acanthocinini</taxon>
        <taxon>Exocentrus</taxon>
    </lineage>
</organism>
<keyword evidence="13" id="KW-1185">Reference proteome</keyword>
<evidence type="ECO:0000256" key="1">
    <source>
        <dbReference type="ARBA" id="ARBA00004141"/>
    </source>
</evidence>
<evidence type="ECO:0000256" key="4">
    <source>
        <dbReference type="ARBA" id="ARBA00022737"/>
    </source>
</evidence>
<evidence type="ECO:0000256" key="7">
    <source>
        <dbReference type="ARBA" id="ARBA00022989"/>
    </source>
</evidence>
<proteinExistence type="predicted"/>
<feature type="transmembrane region" description="Helical" evidence="9">
    <location>
        <begin position="92"/>
        <end position="110"/>
    </location>
</feature>
<evidence type="ECO:0000259" key="11">
    <source>
        <dbReference type="PROSITE" id="PS50929"/>
    </source>
</evidence>
<dbReference type="InterPro" id="IPR003439">
    <property type="entry name" value="ABC_transporter-like_ATP-bd"/>
</dbReference>
<dbReference type="InterPro" id="IPR027417">
    <property type="entry name" value="P-loop_NTPase"/>
</dbReference>
<dbReference type="Pfam" id="PF00664">
    <property type="entry name" value="ABC_membrane"/>
    <property type="match status" value="2"/>
</dbReference>
<evidence type="ECO:0000256" key="2">
    <source>
        <dbReference type="ARBA" id="ARBA00022448"/>
    </source>
</evidence>
<feature type="domain" description="ABC transporter" evidence="10">
    <location>
        <begin position="1014"/>
        <end position="1243"/>
    </location>
</feature>
<feature type="transmembrane region" description="Helical" evidence="9">
    <location>
        <begin position="733"/>
        <end position="760"/>
    </location>
</feature>
<feature type="transmembrane region" description="Helical" evidence="9">
    <location>
        <begin position="274"/>
        <end position="302"/>
    </location>
</feature>
<dbReference type="SUPFAM" id="SSF52540">
    <property type="entry name" value="P-loop containing nucleoside triphosphate hydrolases"/>
    <property type="match status" value="2"/>
</dbReference>
<comment type="caution">
    <text evidence="12">The sequence shown here is derived from an EMBL/GenBank/DDBJ whole genome shotgun (WGS) entry which is preliminary data.</text>
</comment>
<accession>A0AAV8VZZ5</accession>
<dbReference type="Gene3D" id="3.40.50.300">
    <property type="entry name" value="P-loop containing nucleotide triphosphate hydrolases"/>
    <property type="match status" value="2"/>
</dbReference>
<dbReference type="PANTHER" id="PTHR24223:SF415">
    <property type="entry name" value="FI20190P1"/>
    <property type="match status" value="1"/>
</dbReference>
<feature type="transmembrane region" description="Helical" evidence="9">
    <location>
        <begin position="192"/>
        <end position="214"/>
    </location>
</feature>
<dbReference type="FunFam" id="3.40.50.300:FF:000163">
    <property type="entry name" value="Multidrug resistance-associated protein member 4"/>
    <property type="match status" value="1"/>
</dbReference>
<feature type="transmembrane region" description="Helical" evidence="9">
    <location>
        <begin position="168"/>
        <end position="186"/>
    </location>
</feature>
<evidence type="ECO:0000313" key="12">
    <source>
        <dbReference type="EMBL" id="KAJ8919557.1"/>
    </source>
</evidence>
<dbReference type="InterPro" id="IPR017871">
    <property type="entry name" value="ABC_transporter-like_CS"/>
</dbReference>
<dbReference type="SMART" id="SM00382">
    <property type="entry name" value="AAA"/>
    <property type="match status" value="2"/>
</dbReference>
<feature type="transmembrane region" description="Helical" evidence="9">
    <location>
        <begin position="918"/>
        <end position="940"/>
    </location>
</feature>
<dbReference type="GO" id="GO:0005524">
    <property type="term" value="F:ATP binding"/>
    <property type="evidence" value="ECO:0007669"/>
    <property type="project" value="UniProtKB-KW"/>
</dbReference>
<dbReference type="SUPFAM" id="SSF90123">
    <property type="entry name" value="ABC transporter transmembrane region"/>
    <property type="match status" value="2"/>
</dbReference>
<evidence type="ECO:0000256" key="5">
    <source>
        <dbReference type="ARBA" id="ARBA00022741"/>
    </source>
</evidence>
<evidence type="ECO:0000256" key="3">
    <source>
        <dbReference type="ARBA" id="ARBA00022692"/>
    </source>
</evidence>